<dbReference type="Proteomes" id="UP000627838">
    <property type="component" value="Unassembled WGS sequence"/>
</dbReference>
<evidence type="ECO:0000256" key="3">
    <source>
        <dbReference type="ARBA" id="ARBA00023002"/>
    </source>
</evidence>
<protein>
    <submittedName>
        <fullName evidence="6">Alkanesulfonate monooxygenase SsuD/methylene tetrahydromethanopterin reductase-like flavin-dependent oxidoreductase (Luciferase family)</fullName>
    </submittedName>
</protein>
<evidence type="ECO:0000313" key="7">
    <source>
        <dbReference type="Proteomes" id="UP000627838"/>
    </source>
</evidence>
<keyword evidence="1" id="KW-0285">Flavoprotein</keyword>
<dbReference type="Gene3D" id="3.20.20.30">
    <property type="entry name" value="Luciferase-like domain"/>
    <property type="match status" value="1"/>
</dbReference>
<dbReference type="EMBL" id="JADBDZ010000001">
    <property type="protein sequence ID" value="MBE1536878.1"/>
    <property type="molecule type" value="Genomic_DNA"/>
</dbReference>
<evidence type="ECO:0000313" key="6">
    <source>
        <dbReference type="EMBL" id="MBE1536878.1"/>
    </source>
</evidence>
<dbReference type="InterPro" id="IPR011251">
    <property type="entry name" value="Luciferase-like_dom"/>
</dbReference>
<dbReference type="RefSeq" id="WP_318784483.1">
    <property type="nucleotide sequence ID" value="NZ_JADBDZ010000001.1"/>
</dbReference>
<dbReference type="InterPro" id="IPR036661">
    <property type="entry name" value="Luciferase-like_sf"/>
</dbReference>
<keyword evidence="4" id="KW-0503">Monooxygenase</keyword>
<comment type="caution">
    <text evidence="6">The sequence shown here is derived from an EMBL/GenBank/DDBJ whole genome shotgun (WGS) entry which is preliminary data.</text>
</comment>
<gene>
    <name evidence="6" type="ORF">H4W34_006711</name>
</gene>
<evidence type="ECO:0000256" key="2">
    <source>
        <dbReference type="ARBA" id="ARBA00022643"/>
    </source>
</evidence>
<keyword evidence="7" id="KW-1185">Reference proteome</keyword>
<dbReference type="InterPro" id="IPR050172">
    <property type="entry name" value="SsuD_RutA_monooxygenase"/>
</dbReference>
<accession>A0ABR9K2D6</accession>
<dbReference type="PANTHER" id="PTHR42847">
    <property type="entry name" value="ALKANESULFONATE MONOOXYGENASE"/>
    <property type="match status" value="1"/>
</dbReference>
<name>A0ABR9K2D6_9ACTN</name>
<reference evidence="6 7" key="1">
    <citation type="submission" date="2020-10" db="EMBL/GenBank/DDBJ databases">
        <title>Sequencing the genomes of 1000 actinobacteria strains.</title>
        <authorList>
            <person name="Klenk H.-P."/>
        </authorList>
    </citation>
    <scope>NUCLEOTIDE SEQUENCE [LARGE SCALE GENOMIC DNA]</scope>
    <source>
        <strain evidence="6 7">DSM 46744</strain>
    </source>
</reference>
<sequence>MDLATPVFHLFLPQMRMSVDAIVERALAAEDAGFEGIAFMDHLVPPLADEHDMWDAMTIVGWVLARTSTLGVGHLVLCDAFRHPAVLARQVASLDHASGGRFELGIGWGSAPEEFETFGIGSTAPRERVARLAESLQIMRALWAGDVVDHHGEHFTLTGARQRPLPTRQIPITIGGAGRRTLELVRAHADWWNVPVHQIGRMKRLREQTGGARVSMQTMVALVPGEAERADVVAAARRRFGRTAMGDGLLIGTAPELAAHFSRLHAEGVDRFYVWFTDFAPVETLHRFSEVISSDLIASRPAR</sequence>
<dbReference type="Pfam" id="PF00296">
    <property type="entry name" value="Bac_luciferase"/>
    <property type="match status" value="1"/>
</dbReference>
<proteinExistence type="predicted"/>
<feature type="domain" description="Luciferase-like" evidence="5">
    <location>
        <begin position="17"/>
        <end position="196"/>
    </location>
</feature>
<keyword evidence="2" id="KW-0288">FMN</keyword>
<evidence type="ECO:0000256" key="4">
    <source>
        <dbReference type="ARBA" id="ARBA00023033"/>
    </source>
</evidence>
<dbReference type="PANTHER" id="PTHR42847:SF4">
    <property type="entry name" value="ALKANESULFONATE MONOOXYGENASE-RELATED"/>
    <property type="match status" value="1"/>
</dbReference>
<evidence type="ECO:0000256" key="1">
    <source>
        <dbReference type="ARBA" id="ARBA00022630"/>
    </source>
</evidence>
<evidence type="ECO:0000259" key="5">
    <source>
        <dbReference type="Pfam" id="PF00296"/>
    </source>
</evidence>
<dbReference type="SUPFAM" id="SSF51679">
    <property type="entry name" value="Bacterial luciferase-like"/>
    <property type="match status" value="1"/>
</dbReference>
<organism evidence="6 7">
    <name type="scientific">Actinomadura algeriensis</name>
    <dbReference type="NCBI Taxonomy" id="1679523"/>
    <lineage>
        <taxon>Bacteria</taxon>
        <taxon>Bacillati</taxon>
        <taxon>Actinomycetota</taxon>
        <taxon>Actinomycetes</taxon>
        <taxon>Streptosporangiales</taxon>
        <taxon>Thermomonosporaceae</taxon>
        <taxon>Actinomadura</taxon>
    </lineage>
</organism>
<keyword evidence="3" id="KW-0560">Oxidoreductase</keyword>